<reference evidence="1 2" key="1">
    <citation type="journal article" date="2022" name="New Phytol.">
        <title>Ecological generalism drives hyperdiversity of secondary metabolite gene clusters in xylarialean endophytes.</title>
        <authorList>
            <person name="Franco M.E.E."/>
            <person name="Wisecaver J.H."/>
            <person name="Arnold A.E."/>
            <person name="Ju Y.M."/>
            <person name="Slot J.C."/>
            <person name="Ahrendt S."/>
            <person name="Moore L.P."/>
            <person name="Eastman K.E."/>
            <person name="Scott K."/>
            <person name="Konkel Z."/>
            <person name="Mondo S.J."/>
            <person name="Kuo A."/>
            <person name="Hayes R.D."/>
            <person name="Haridas S."/>
            <person name="Andreopoulos B."/>
            <person name="Riley R."/>
            <person name="LaButti K."/>
            <person name="Pangilinan J."/>
            <person name="Lipzen A."/>
            <person name="Amirebrahimi M."/>
            <person name="Yan J."/>
            <person name="Adam C."/>
            <person name="Keymanesh K."/>
            <person name="Ng V."/>
            <person name="Louie K."/>
            <person name="Northen T."/>
            <person name="Drula E."/>
            <person name="Henrissat B."/>
            <person name="Hsieh H.M."/>
            <person name="Youens-Clark K."/>
            <person name="Lutzoni F."/>
            <person name="Miadlikowska J."/>
            <person name="Eastwood D.C."/>
            <person name="Hamelin R.C."/>
            <person name="Grigoriev I.V."/>
            <person name="U'Ren J.M."/>
        </authorList>
    </citation>
    <scope>NUCLEOTIDE SEQUENCE [LARGE SCALE GENOMIC DNA]</scope>
    <source>
        <strain evidence="1 2">ER1909</strain>
    </source>
</reference>
<gene>
    <name evidence="1" type="ORF">F4821DRAFT_249023</name>
</gene>
<name>A0ACC0CME6_9PEZI</name>
<sequence>MGWWDSLWASSSSGDDPLRKLDPKLREFLERESPIKYSAAQAPKDPAEEKRKKESAIREDEERQKQQQQQKQQQELAPRESQFQDGRYAHLWKTYRPLADIEAETKSDHERLMDVLEGYKERKNQIGRAALENCAIEQLDWRQCMANPSFTERMTMCRDQIKKFEKCYMTQTRLLKALGYLSTLDRSPEVEEDIQLHADTLYHRMLSQEAEVAAAKEEGRPIPKFPPLMSMLHTEQQRKQQQQPQPKQEQDLTKEQQEMLKERLKKVAEEDRPAEEEAVRAEWRAKAEVASKLDDLWKKQERDRQARKERGEETLWDKVSGTLGGGSGKK</sequence>
<evidence type="ECO:0000313" key="2">
    <source>
        <dbReference type="Proteomes" id="UP001497680"/>
    </source>
</evidence>
<dbReference type="EMBL" id="MU394392">
    <property type="protein sequence ID" value="KAI6081569.1"/>
    <property type="molecule type" value="Genomic_DNA"/>
</dbReference>
<protein>
    <submittedName>
        <fullName evidence="1">Uncharacterized protein</fullName>
    </submittedName>
</protein>
<organism evidence="1 2">
    <name type="scientific">Hypoxylon rubiginosum</name>
    <dbReference type="NCBI Taxonomy" id="110542"/>
    <lineage>
        <taxon>Eukaryota</taxon>
        <taxon>Fungi</taxon>
        <taxon>Dikarya</taxon>
        <taxon>Ascomycota</taxon>
        <taxon>Pezizomycotina</taxon>
        <taxon>Sordariomycetes</taxon>
        <taxon>Xylariomycetidae</taxon>
        <taxon>Xylariales</taxon>
        <taxon>Hypoxylaceae</taxon>
        <taxon>Hypoxylon</taxon>
    </lineage>
</organism>
<accession>A0ACC0CME6</accession>
<evidence type="ECO:0000313" key="1">
    <source>
        <dbReference type="EMBL" id="KAI6081569.1"/>
    </source>
</evidence>
<comment type="caution">
    <text evidence="1">The sequence shown here is derived from an EMBL/GenBank/DDBJ whole genome shotgun (WGS) entry which is preliminary data.</text>
</comment>
<keyword evidence="2" id="KW-1185">Reference proteome</keyword>
<proteinExistence type="predicted"/>
<dbReference type="Proteomes" id="UP001497680">
    <property type="component" value="Unassembled WGS sequence"/>
</dbReference>